<dbReference type="Gene3D" id="3.40.50.2300">
    <property type="match status" value="1"/>
</dbReference>
<evidence type="ECO:0000256" key="2">
    <source>
        <dbReference type="ARBA" id="ARBA00023012"/>
    </source>
</evidence>
<keyword evidence="2" id="KW-0902">Two-component regulatory system</keyword>
<dbReference type="EMBL" id="PYYB01000001">
    <property type="protein sequence ID" value="PTL60730.1"/>
    <property type="molecule type" value="Genomic_DNA"/>
</dbReference>
<dbReference type="GO" id="GO:0032993">
    <property type="term" value="C:protein-DNA complex"/>
    <property type="evidence" value="ECO:0007669"/>
    <property type="project" value="TreeGrafter"/>
</dbReference>
<protein>
    <submittedName>
        <fullName evidence="10">DNA-binding response regulator</fullName>
    </submittedName>
</protein>
<dbReference type="FunFam" id="1.10.10.10:FF:000018">
    <property type="entry name" value="DNA-binding response regulator ResD"/>
    <property type="match status" value="1"/>
</dbReference>
<dbReference type="FunFam" id="3.40.50.2300:FF:000001">
    <property type="entry name" value="DNA-binding response regulator PhoB"/>
    <property type="match status" value="1"/>
</dbReference>
<accession>A0A2T4UNB0</accession>
<name>A0A2T4UNB0_9ACTN</name>
<dbReference type="SMART" id="SM00862">
    <property type="entry name" value="Trans_reg_C"/>
    <property type="match status" value="1"/>
</dbReference>
<feature type="modified residue" description="4-aspartylphosphate" evidence="6">
    <location>
        <position position="56"/>
    </location>
</feature>
<evidence type="ECO:0000259" key="8">
    <source>
        <dbReference type="PROSITE" id="PS50110"/>
    </source>
</evidence>
<proteinExistence type="predicted"/>
<evidence type="ECO:0000256" key="4">
    <source>
        <dbReference type="ARBA" id="ARBA00023125"/>
    </source>
</evidence>
<dbReference type="OrthoDB" id="9775518at2"/>
<reference evidence="10 11" key="1">
    <citation type="submission" date="2018-03" db="EMBL/GenBank/DDBJ databases">
        <title>Aquarubrobacter algicola gen. nov., sp. nov., a novel actinobacterium isolated from shallow eutrophic lake during the end of cyanobacterial harmful algal blooms.</title>
        <authorList>
            <person name="Chun S.J."/>
        </authorList>
    </citation>
    <scope>NUCLEOTIDE SEQUENCE [LARGE SCALE GENOMIC DNA]</scope>
    <source>
        <strain evidence="10 11">Seoho-28</strain>
    </source>
</reference>
<keyword evidence="11" id="KW-1185">Reference proteome</keyword>
<dbReference type="AlphaFoldDB" id="A0A2T4UNB0"/>
<dbReference type="PROSITE" id="PS50110">
    <property type="entry name" value="RESPONSE_REGULATORY"/>
    <property type="match status" value="1"/>
</dbReference>
<evidence type="ECO:0000256" key="6">
    <source>
        <dbReference type="PROSITE-ProRule" id="PRU00169"/>
    </source>
</evidence>
<dbReference type="GO" id="GO:0000156">
    <property type="term" value="F:phosphorelay response regulator activity"/>
    <property type="evidence" value="ECO:0007669"/>
    <property type="project" value="TreeGrafter"/>
</dbReference>
<dbReference type="Gene3D" id="6.10.250.690">
    <property type="match status" value="1"/>
</dbReference>
<dbReference type="InterPro" id="IPR039420">
    <property type="entry name" value="WalR-like"/>
</dbReference>
<dbReference type="RefSeq" id="WP_107569644.1">
    <property type="nucleotide sequence ID" value="NZ_PYYB01000001.1"/>
</dbReference>
<feature type="domain" description="OmpR/PhoB-type" evidence="9">
    <location>
        <begin position="141"/>
        <end position="240"/>
    </location>
</feature>
<keyword evidence="5" id="KW-0804">Transcription</keyword>
<dbReference type="InterPro" id="IPR001867">
    <property type="entry name" value="OmpR/PhoB-type_DNA-bd"/>
</dbReference>
<dbReference type="GO" id="GO:0000976">
    <property type="term" value="F:transcription cis-regulatory region binding"/>
    <property type="evidence" value="ECO:0007669"/>
    <property type="project" value="TreeGrafter"/>
</dbReference>
<evidence type="ECO:0000313" key="11">
    <source>
        <dbReference type="Proteomes" id="UP000240739"/>
    </source>
</evidence>
<dbReference type="InterPro" id="IPR001789">
    <property type="entry name" value="Sig_transdc_resp-reg_receiver"/>
</dbReference>
<feature type="DNA-binding region" description="OmpR/PhoB-type" evidence="7">
    <location>
        <begin position="141"/>
        <end position="240"/>
    </location>
</feature>
<dbReference type="Gene3D" id="1.10.10.10">
    <property type="entry name" value="Winged helix-like DNA-binding domain superfamily/Winged helix DNA-binding domain"/>
    <property type="match status" value="1"/>
</dbReference>
<feature type="domain" description="Response regulatory" evidence="8">
    <location>
        <begin position="7"/>
        <end position="124"/>
    </location>
</feature>
<sequence length="242" mass="27382">MADSAPRILLADDERSIQTLLSFALEKDGYEVVSASNGTEALGLLKEQQFDLVVLDVMMPRVDGLEVCRRIRGGSGPQAEVPIIMLTAKSEEIDKVLGLELGADDYITKPFSLRELSSRVRAALRRAGMGRRDDGAAEEDEETVTIHELTLDRARRRVSVRGEEVQTTYVEFEILLALATSRGRVFTRDMLLTRIWGDSAYRDPRTIDVHIRHLREKLELDAKDPEYLFTVRGVGYRFRDLD</sequence>
<keyword evidence="1 6" id="KW-0597">Phosphoprotein</keyword>
<organism evidence="10 11">
    <name type="scientific">Paraconexibacter algicola</name>
    <dbReference type="NCBI Taxonomy" id="2133960"/>
    <lineage>
        <taxon>Bacteria</taxon>
        <taxon>Bacillati</taxon>
        <taxon>Actinomycetota</taxon>
        <taxon>Thermoleophilia</taxon>
        <taxon>Solirubrobacterales</taxon>
        <taxon>Paraconexibacteraceae</taxon>
        <taxon>Paraconexibacter</taxon>
    </lineage>
</organism>
<dbReference type="InterPro" id="IPR011006">
    <property type="entry name" value="CheY-like_superfamily"/>
</dbReference>
<comment type="caution">
    <text evidence="10">The sequence shown here is derived from an EMBL/GenBank/DDBJ whole genome shotgun (WGS) entry which is preliminary data.</text>
</comment>
<evidence type="ECO:0000256" key="3">
    <source>
        <dbReference type="ARBA" id="ARBA00023015"/>
    </source>
</evidence>
<evidence type="ECO:0000256" key="1">
    <source>
        <dbReference type="ARBA" id="ARBA00022553"/>
    </source>
</evidence>
<gene>
    <name evidence="10" type="ORF">C7Y72_06275</name>
</gene>
<keyword evidence="3" id="KW-0805">Transcription regulation</keyword>
<dbReference type="Pfam" id="PF00072">
    <property type="entry name" value="Response_reg"/>
    <property type="match status" value="1"/>
</dbReference>
<evidence type="ECO:0000259" key="9">
    <source>
        <dbReference type="PROSITE" id="PS51755"/>
    </source>
</evidence>
<dbReference type="PANTHER" id="PTHR48111:SF40">
    <property type="entry name" value="PHOSPHATE REGULON TRANSCRIPTIONAL REGULATORY PROTEIN PHOB"/>
    <property type="match status" value="1"/>
</dbReference>
<evidence type="ECO:0000256" key="7">
    <source>
        <dbReference type="PROSITE-ProRule" id="PRU01091"/>
    </source>
</evidence>
<dbReference type="Pfam" id="PF00486">
    <property type="entry name" value="Trans_reg_C"/>
    <property type="match status" value="1"/>
</dbReference>
<keyword evidence="4 7" id="KW-0238">DNA-binding</keyword>
<dbReference type="CDD" id="cd00383">
    <property type="entry name" value="trans_reg_C"/>
    <property type="match status" value="1"/>
</dbReference>
<dbReference type="PROSITE" id="PS51755">
    <property type="entry name" value="OMPR_PHOB"/>
    <property type="match status" value="1"/>
</dbReference>
<evidence type="ECO:0000313" key="10">
    <source>
        <dbReference type="EMBL" id="PTL60730.1"/>
    </source>
</evidence>
<dbReference type="InterPro" id="IPR036388">
    <property type="entry name" value="WH-like_DNA-bd_sf"/>
</dbReference>
<dbReference type="SUPFAM" id="SSF52172">
    <property type="entry name" value="CheY-like"/>
    <property type="match status" value="1"/>
</dbReference>
<dbReference type="SMART" id="SM00448">
    <property type="entry name" value="REC"/>
    <property type="match status" value="1"/>
</dbReference>
<dbReference type="Proteomes" id="UP000240739">
    <property type="component" value="Unassembled WGS sequence"/>
</dbReference>
<dbReference type="GO" id="GO:0006355">
    <property type="term" value="P:regulation of DNA-templated transcription"/>
    <property type="evidence" value="ECO:0007669"/>
    <property type="project" value="InterPro"/>
</dbReference>
<dbReference type="GO" id="GO:0005829">
    <property type="term" value="C:cytosol"/>
    <property type="evidence" value="ECO:0007669"/>
    <property type="project" value="TreeGrafter"/>
</dbReference>
<dbReference type="PANTHER" id="PTHR48111">
    <property type="entry name" value="REGULATOR OF RPOS"/>
    <property type="match status" value="1"/>
</dbReference>
<evidence type="ECO:0000256" key="5">
    <source>
        <dbReference type="ARBA" id="ARBA00023163"/>
    </source>
</evidence>